<dbReference type="Proteomes" id="UP000095286">
    <property type="component" value="Unplaced"/>
</dbReference>
<dbReference type="WBParaSite" id="RSKR_0000126633.1">
    <property type="protein sequence ID" value="RSKR_0000126633.1"/>
    <property type="gene ID" value="RSKR_0000126633"/>
</dbReference>
<accession>A0AC35TJT8</accession>
<sequence length="323" mass="37464">MTDFRKILNISLFIFSAIFNLLAIYIVSTVPKDKVYKDFAKLLKFQFVFDLCYSLYFLITGFQLYLTEDGLICNLRNFNLDNMFRIIYIFLIAIHVIFIYFNVFYITVMLFLSYFQSYNQLKIKIEHFVSGVIFVFAISAYLAFVNLVTIDINSSLSVIFRNSTSSSENIVGMKIPLYGFKFTFSLGNIFFLLTANYISSIVILIKYIYHITINTNNISASVKKTAYELCSILFAQSMVPFIIFGMPVIIYLIRTEYQIDTQELGNLFITCHGLNPTNNALLFLLLSTRNRSVIFEVIKKILSKNNVGDYQMNNHIVVFHTHH</sequence>
<evidence type="ECO:0000313" key="2">
    <source>
        <dbReference type="WBParaSite" id="RSKR_0000126633.1"/>
    </source>
</evidence>
<name>A0AC35TJT8_9BILA</name>
<reference evidence="2" key="1">
    <citation type="submission" date="2016-11" db="UniProtKB">
        <authorList>
            <consortium name="WormBaseParasite"/>
        </authorList>
    </citation>
    <scope>IDENTIFICATION</scope>
    <source>
        <strain evidence="2">KR3021</strain>
    </source>
</reference>
<proteinExistence type="predicted"/>
<evidence type="ECO:0000313" key="1">
    <source>
        <dbReference type="Proteomes" id="UP000095286"/>
    </source>
</evidence>
<protein>
    <submittedName>
        <fullName evidence="2">G_PROTEIN_RECEP_F1_2 domain-containing protein</fullName>
    </submittedName>
</protein>
<organism evidence="1 2">
    <name type="scientific">Rhabditophanes sp. KR3021</name>
    <dbReference type="NCBI Taxonomy" id="114890"/>
    <lineage>
        <taxon>Eukaryota</taxon>
        <taxon>Metazoa</taxon>
        <taxon>Ecdysozoa</taxon>
        <taxon>Nematoda</taxon>
        <taxon>Chromadorea</taxon>
        <taxon>Rhabditida</taxon>
        <taxon>Tylenchina</taxon>
        <taxon>Panagrolaimomorpha</taxon>
        <taxon>Strongyloidoidea</taxon>
        <taxon>Alloionematidae</taxon>
        <taxon>Rhabditophanes</taxon>
    </lineage>
</organism>